<gene>
    <name evidence="4" type="ORF">KFL01_17470</name>
</gene>
<dbReference type="InterPro" id="IPR012495">
    <property type="entry name" value="TadE-like_dom"/>
</dbReference>
<feature type="domain" description="TadE-like" evidence="3">
    <location>
        <begin position="54"/>
        <end position="96"/>
    </location>
</feature>
<evidence type="ECO:0000313" key="4">
    <source>
        <dbReference type="EMBL" id="GEO92441.1"/>
    </source>
</evidence>
<comment type="caution">
    <text evidence="4">The sequence shown here is derived from an EMBL/GenBank/DDBJ whole genome shotgun (WGS) entry which is preliminary data.</text>
</comment>
<dbReference type="Proteomes" id="UP000321155">
    <property type="component" value="Unassembled WGS sequence"/>
</dbReference>
<accession>A0ABQ0X4D9</accession>
<evidence type="ECO:0000256" key="2">
    <source>
        <dbReference type="SAM" id="Phobius"/>
    </source>
</evidence>
<proteinExistence type="predicted"/>
<organism evidence="4 5">
    <name type="scientific">Kocuria flava</name>
    <dbReference type="NCBI Taxonomy" id="446860"/>
    <lineage>
        <taxon>Bacteria</taxon>
        <taxon>Bacillati</taxon>
        <taxon>Actinomycetota</taxon>
        <taxon>Actinomycetes</taxon>
        <taxon>Micrococcales</taxon>
        <taxon>Micrococcaceae</taxon>
        <taxon>Kocuria</taxon>
    </lineage>
</organism>
<dbReference type="EMBL" id="BJZR01000044">
    <property type="protein sequence ID" value="GEO92441.1"/>
    <property type="molecule type" value="Genomic_DNA"/>
</dbReference>
<feature type="transmembrane region" description="Helical" evidence="2">
    <location>
        <begin position="60"/>
        <end position="81"/>
    </location>
</feature>
<feature type="region of interest" description="Disordered" evidence="1">
    <location>
        <begin position="1"/>
        <end position="51"/>
    </location>
</feature>
<keyword evidence="5" id="KW-1185">Reference proteome</keyword>
<keyword evidence="2" id="KW-0472">Membrane</keyword>
<sequence length="171" mass="17362">MRPLRDPRAPARRRARAPLGRESVPAGPVRSGCAPGGGAQDAPGTLPPEHPDRGSAVAEYVLVAGLLALLFTGTLQLALALHVRNTLIDAAAAGARYGTLADRTPEDGVARTREIIAGHLGPAYAQDVTAAPAEAGGVRTLRVEVVAPLPVVALLGPPEAVTVHGHAVLAG</sequence>
<evidence type="ECO:0000313" key="5">
    <source>
        <dbReference type="Proteomes" id="UP000321155"/>
    </source>
</evidence>
<protein>
    <recommendedName>
        <fullName evidence="3">TadE-like domain-containing protein</fullName>
    </recommendedName>
</protein>
<keyword evidence="2" id="KW-1133">Transmembrane helix</keyword>
<name>A0ABQ0X4D9_9MICC</name>
<evidence type="ECO:0000259" key="3">
    <source>
        <dbReference type="Pfam" id="PF07811"/>
    </source>
</evidence>
<keyword evidence="2" id="KW-0812">Transmembrane</keyword>
<dbReference type="Pfam" id="PF07811">
    <property type="entry name" value="TadE"/>
    <property type="match status" value="1"/>
</dbReference>
<reference evidence="4 5" key="1">
    <citation type="submission" date="2019-07" db="EMBL/GenBank/DDBJ databases">
        <title>Whole genome shotgun sequence of Kocuria flava NBRC 107626.</title>
        <authorList>
            <person name="Hosoyama A."/>
            <person name="Uohara A."/>
            <person name="Ohji S."/>
            <person name="Ichikawa N."/>
        </authorList>
    </citation>
    <scope>NUCLEOTIDE SEQUENCE [LARGE SCALE GENOMIC DNA]</scope>
    <source>
        <strain evidence="4 5">NBRC 107626</strain>
    </source>
</reference>
<evidence type="ECO:0000256" key="1">
    <source>
        <dbReference type="SAM" id="MobiDB-lite"/>
    </source>
</evidence>